<feature type="compositionally biased region" description="Basic residues" evidence="1">
    <location>
        <begin position="97"/>
        <end position="121"/>
    </location>
</feature>
<dbReference type="Proteomes" id="UP000324222">
    <property type="component" value="Unassembled WGS sequence"/>
</dbReference>
<comment type="caution">
    <text evidence="2">The sequence shown here is derived from an EMBL/GenBank/DDBJ whole genome shotgun (WGS) entry which is preliminary data.</text>
</comment>
<dbReference type="AlphaFoldDB" id="A0A5B7ENB2"/>
<dbReference type="EMBL" id="VSRR010003100">
    <property type="protein sequence ID" value="MPC34659.1"/>
    <property type="molecule type" value="Genomic_DNA"/>
</dbReference>
<organism evidence="2 3">
    <name type="scientific">Portunus trituberculatus</name>
    <name type="common">Swimming crab</name>
    <name type="synonym">Neptunus trituberculatus</name>
    <dbReference type="NCBI Taxonomy" id="210409"/>
    <lineage>
        <taxon>Eukaryota</taxon>
        <taxon>Metazoa</taxon>
        <taxon>Ecdysozoa</taxon>
        <taxon>Arthropoda</taxon>
        <taxon>Crustacea</taxon>
        <taxon>Multicrustacea</taxon>
        <taxon>Malacostraca</taxon>
        <taxon>Eumalacostraca</taxon>
        <taxon>Eucarida</taxon>
        <taxon>Decapoda</taxon>
        <taxon>Pleocyemata</taxon>
        <taxon>Brachyura</taxon>
        <taxon>Eubrachyura</taxon>
        <taxon>Portunoidea</taxon>
        <taxon>Portunidae</taxon>
        <taxon>Portuninae</taxon>
        <taxon>Portunus</taxon>
    </lineage>
</organism>
<feature type="region of interest" description="Disordered" evidence="1">
    <location>
        <begin position="84"/>
        <end position="127"/>
    </location>
</feature>
<proteinExistence type="predicted"/>
<gene>
    <name evidence="2" type="ORF">E2C01_028057</name>
</gene>
<evidence type="ECO:0000256" key="1">
    <source>
        <dbReference type="SAM" id="MobiDB-lite"/>
    </source>
</evidence>
<accession>A0A5B7ENB2</accession>
<evidence type="ECO:0000313" key="2">
    <source>
        <dbReference type="EMBL" id="MPC34659.1"/>
    </source>
</evidence>
<sequence>MDLATHLLSKDLRLKYQKYINRQWYSGTMRVLGSEGSPSAQVRILSTVRVRRHHHRHLTVLRVCCRFGHSGQDMFSARLIRKKVEKTSSSQVTRDKKTTKRKRKNGKVHAKPLATRKKRLRVASDGASTAVTTTTITTGHQNTATDTDINKNKVRLG</sequence>
<reference evidence="2 3" key="1">
    <citation type="submission" date="2019-05" db="EMBL/GenBank/DDBJ databases">
        <title>Another draft genome of Portunus trituberculatus and its Hox gene families provides insights of decapod evolution.</title>
        <authorList>
            <person name="Jeong J.-H."/>
            <person name="Song I."/>
            <person name="Kim S."/>
            <person name="Choi T."/>
            <person name="Kim D."/>
            <person name="Ryu S."/>
            <person name="Kim W."/>
        </authorList>
    </citation>
    <scope>NUCLEOTIDE SEQUENCE [LARGE SCALE GENOMIC DNA]</scope>
    <source>
        <tissue evidence="2">Muscle</tissue>
    </source>
</reference>
<keyword evidence="3" id="KW-1185">Reference proteome</keyword>
<name>A0A5B7ENB2_PORTR</name>
<evidence type="ECO:0000313" key="3">
    <source>
        <dbReference type="Proteomes" id="UP000324222"/>
    </source>
</evidence>
<dbReference type="OrthoDB" id="2405412at2759"/>
<protein>
    <submittedName>
        <fullName evidence="2">Uncharacterized protein</fullName>
    </submittedName>
</protein>